<organism evidence="7 8">
    <name type="scientific">Tsukamurella spumae</name>
    <dbReference type="NCBI Taxonomy" id="44753"/>
    <lineage>
        <taxon>Bacteria</taxon>
        <taxon>Bacillati</taxon>
        <taxon>Actinomycetota</taxon>
        <taxon>Actinomycetes</taxon>
        <taxon>Mycobacteriales</taxon>
        <taxon>Tsukamurellaceae</taxon>
        <taxon>Tsukamurella</taxon>
    </lineage>
</organism>
<comment type="caution">
    <text evidence="7">The sequence shown here is derived from an EMBL/GenBank/DDBJ whole genome shotgun (WGS) entry which is preliminary data.</text>
</comment>
<keyword evidence="4 6" id="KW-0472">Membrane</keyword>
<dbReference type="Proteomes" id="UP000582646">
    <property type="component" value="Unassembled WGS sequence"/>
</dbReference>
<sequence>MTTPRAAGIPSLSRRAKILIAVAVGLLALLLIGPRVVDLYTAFLWFGSLGHAGVLRTVLLSRLALFVVTGLILALFTFAGMWLAYRVRPAFLPSPTDDPVVRYRAVVTSRLKTFAIVPALLIGLIAGIFGQASWQQVLLFFNRQPFGSTDAEFGMDIGFYAFTLPFIELVLGFLFAGLILMFLANLVSHYVFGGIRLAGRDGSLSRGARIQLAAIAGVFLVAKAVAYWFDRYALVYSNRSPMFTGASYTDIHAMLPAKAILTGIAIICAAAFFFGIVLRDLRVPAIATVLMLFSSLVVGVGWPTAIQTFSVGPNAEKELPYIARNIAATREAYGLANAKYETADAKVSPEALQTLTAKDAPSLQNVRLLDPNVVSPAFSNFGKLKDYYKLTDKLSVDRYDVGGSLTNVLLAPIELNPGKTPTDWTSRHMVYTHGNGLITAPAGQVDQVVSESGRDAVANAGGQPVFTRNGIAGKATVTQPRIYFGEIIGSDPDFYSVVGSTGDARELDSDSERSRYEGSGGVRIGNWFTRLAYAIKFTERNILLNGNIGPDSKIIYQRDPRDRVKQLAPFLTVDTKTYPVVDSRTGRILWMVDGYTTLPKYPYAQQTSLSDATGSRQQVAPGQQTQRRQVDEKVGYIRNSVKATVDAYDGTVHLYQVDEKDPVLNAWKSVFPGVIEPKSTIPTEVAQQFRYPQDLFEVQRFLLQKYHTTDANTFRQQNDLWQIAAAPKETPDKDDLQSPYYSVAAAPGGGAAQFQLSSILQQKDQAYMAAYVSVASDGEDAGRLVVRDVRGLPGKQTPGPVWAVDLINGSQSVANDKANIQALSPKFGNLQAISLANGGLTYVWPMYAQGQGGSTAPKLIKVLSLNPVTGGAGYRTTVAASLSDAGYRGVDEALASAATGVSGPTVSGPTQGQTVPGPTQPGNGAQPPAAATTPGGDTPEVQAAVKAVGDAWGSVLSAQRSGDQVAVGTAMKQLGDAITKLQDAESKARGGK</sequence>
<dbReference type="GO" id="GO:0005576">
    <property type="term" value="C:extracellular region"/>
    <property type="evidence" value="ECO:0007669"/>
    <property type="project" value="TreeGrafter"/>
</dbReference>
<feature type="transmembrane region" description="Helical" evidence="6">
    <location>
        <begin position="63"/>
        <end position="85"/>
    </location>
</feature>
<reference evidence="7 8" key="1">
    <citation type="submission" date="2020-04" db="EMBL/GenBank/DDBJ databases">
        <title>MicrobeNet Type strains.</title>
        <authorList>
            <person name="Nicholson A.C."/>
        </authorList>
    </citation>
    <scope>NUCLEOTIDE SEQUENCE [LARGE SCALE GENOMIC DNA]</scope>
    <source>
        <strain evidence="7 8">DSM 44113</strain>
    </source>
</reference>
<evidence type="ECO:0000256" key="5">
    <source>
        <dbReference type="SAM" id="MobiDB-lite"/>
    </source>
</evidence>
<dbReference type="Pfam" id="PF03699">
    <property type="entry name" value="UPF0182"/>
    <property type="match status" value="1"/>
</dbReference>
<feature type="region of interest" description="Disordered" evidence="5">
    <location>
        <begin position="899"/>
        <end position="939"/>
    </location>
</feature>
<dbReference type="GO" id="GO:0016020">
    <property type="term" value="C:membrane"/>
    <property type="evidence" value="ECO:0007669"/>
    <property type="project" value="InterPro"/>
</dbReference>
<dbReference type="RefSeq" id="WP_168545402.1">
    <property type="nucleotide sequence ID" value="NZ_BAAAKS010000062.1"/>
</dbReference>
<evidence type="ECO:0000256" key="3">
    <source>
        <dbReference type="ARBA" id="ARBA00022989"/>
    </source>
</evidence>
<dbReference type="EMBL" id="JAAXOQ010000008">
    <property type="protein sequence ID" value="NKY18354.1"/>
    <property type="molecule type" value="Genomic_DNA"/>
</dbReference>
<evidence type="ECO:0000256" key="6">
    <source>
        <dbReference type="SAM" id="Phobius"/>
    </source>
</evidence>
<evidence type="ECO:0000256" key="1">
    <source>
        <dbReference type="ARBA" id="ARBA00022475"/>
    </source>
</evidence>
<dbReference type="PANTHER" id="PTHR39344">
    <property type="entry name" value="UPF0182 PROTEIN SLL1060"/>
    <property type="match status" value="1"/>
</dbReference>
<evidence type="ECO:0000313" key="8">
    <source>
        <dbReference type="Proteomes" id="UP000582646"/>
    </source>
</evidence>
<feature type="transmembrane region" description="Helical" evidence="6">
    <location>
        <begin position="157"/>
        <end position="187"/>
    </location>
</feature>
<feature type="compositionally biased region" description="Low complexity" evidence="5">
    <location>
        <begin position="916"/>
        <end position="939"/>
    </location>
</feature>
<keyword evidence="3 6" id="KW-1133">Transmembrane helix</keyword>
<keyword evidence="2 6" id="KW-0812">Transmembrane</keyword>
<dbReference type="InterPro" id="IPR005372">
    <property type="entry name" value="UPF0182"/>
</dbReference>
<protein>
    <submittedName>
        <fullName evidence="7">COG1615 family transporter</fullName>
    </submittedName>
</protein>
<dbReference type="PANTHER" id="PTHR39344:SF1">
    <property type="entry name" value="UPF0182 PROTEIN SLL1060"/>
    <property type="match status" value="1"/>
</dbReference>
<feature type="transmembrane region" description="Helical" evidence="6">
    <location>
        <begin position="114"/>
        <end position="137"/>
    </location>
</feature>
<evidence type="ECO:0000256" key="4">
    <source>
        <dbReference type="ARBA" id="ARBA00023136"/>
    </source>
</evidence>
<keyword evidence="8" id="KW-1185">Reference proteome</keyword>
<feature type="compositionally biased region" description="Polar residues" evidence="5">
    <location>
        <begin position="902"/>
        <end position="914"/>
    </location>
</feature>
<name>A0A846WZG2_9ACTN</name>
<feature type="transmembrane region" description="Helical" evidence="6">
    <location>
        <begin position="259"/>
        <end position="278"/>
    </location>
</feature>
<accession>A0A846WZG2</accession>
<evidence type="ECO:0000256" key="2">
    <source>
        <dbReference type="ARBA" id="ARBA00022692"/>
    </source>
</evidence>
<gene>
    <name evidence="7" type="ORF">HF999_08215</name>
</gene>
<keyword evidence="1" id="KW-1003">Cell membrane</keyword>
<feature type="transmembrane region" description="Helical" evidence="6">
    <location>
        <begin position="208"/>
        <end position="229"/>
    </location>
</feature>
<proteinExistence type="predicted"/>
<evidence type="ECO:0000313" key="7">
    <source>
        <dbReference type="EMBL" id="NKY18354.1"/>
    </source>
</evidence>
<dbReference type="AlphaFoldDB" id="A0A846WZG2"/>
<feature type="transmembrane region" description="Helical" evidence="6">
    <location>
        <begin position="285"/>
        <end position="305"/>
    </location>
</feature>